<dbReference type="AlphaFoldDB" id="A0A0F9APB1"/>
<accession>A0A0F9APB1</accession>
<name>A0A0F9APB1_9ZZZZ</name>
<reference evidence="2" key="1">
    <citation type="journal article" date="2015" name="Nature">
        <title>Complex archaea that bridge the gap between prokaryotes and eukaryotes.</title>
        <authorList>
            <person name="Spang A."/>
            <person name="Saw J.H."/>
            <person name="Jorgensen S.L."/>
            <person name="Zaremba-Niedzwiedzka K."/>
            <person name="Martijn J."/>
            <person name="Lind A.E."/>
            <person name="van Eijk R."/>
            <person name="Schleper C."/>
            <person name="Guy L."/>
            <person name="Ettema T.J."/>
        </authorList>
    </citation>
    <scope>NUCLEOTIDE SEQUENCE</scope>
</reference>
<evidence type="ECO:0000313" key="2">
    <source>
        <dbReference type="EMBL" id="KKL11215.1"/>
    </source>
</evidence>
<feature type="domain" description="GIY-YIG" evidence="1">
    <location>
        <begin position="103"/>
        <end position="155"/>
    </location>
</feature>
<organism evidence="2">
    <name type="scientific">marine sediment metagenome</name>
    <dbReference type="NCBI Taxonomy" id="412755"/>
    <lineage>
        <taxon>unclassified sequences</taxon>
        <taxon>metagenomes</taxon>
        <taxon>ecological metagenomes</taxon>
    </lineage>
</organism>
<comment type="caution">
    <text evidence="2">The sequence shown here is derived from an EMBL/GenBank/DDBJ whole genome shotgun (WGS) entry which is preliminary data.</text>
</comment>
<protein>
    <recommendedName>
        <fullName evidence="1">GIY-YIG domain-containing protein</fullName>
    </recommendedName>
</protein>
<dbReference type="PROSITE" id="PS50164">
    <property type="entry name" value="GIY_YIG"/>
    <property type="match status" value="1"/>
</dbReference>
<gene>
    <name evidence="2" type="ORF">LCGC14_2548080</name>
</gene>
<proteinExistence type="predicted"/>
<feature type="non-terminal residue" evidence="2">
    <location>
        <position position="155"/>
    </location>
</feature>
<dbReference type="EMBL" id="LAZR01041747">
    <property type="protein sequence ID" value="KKL11215.1"/>
    <property type="molecule type" value="Genomic_DNA"/>
</dbReference>
<sequence>MENDSNSFSRVIPKIDELPKGEGLLEKPLEPEEISLSFATIKTHICRGEGINVEFYVVEGEIIQGIKIPLNFLSKIQNYDNTGIGNKIKNRIFKTSQDGELVQKGGIYIFCDSKTPSIKRKIYVGESNELLTRLKNHKIKKEGLFSSILIITFLG</sequence>
<evidence type="ECO:0000259" key="1">
    <source>
        <dbReference type="PROSITE" id="PS50164"/>
    </source>
</evidence>
<dbReference type="InterPro" id="IPR000305">
    <property type="entry name" value="GIY-YIG_endonuc"/>
</dbReference>